<dbReference type="Gene3D" id="2.60.120.310">
    <property type="entry name" value="Copper type II, ascorbate-dependent monooxygenase, N-terminal domain"/>
    <property type="match status" value="1"/>
</dbReference>
<dbReference type="PROSITE" id="PS51352">
    <property type="entry name" value="THIOREDOXIN_2"/>
    <property type="match status" value="1"/>
</dbReference>
<keyword evidence="1" id="KW-1015">Disulfide bond</keyword>
<feature type="domain" description="Thioredoxin" evidence="3">
    <location>
        <begin position="31"/>
        <end position="183"/>
    </location>
</feature>
<dbReference type="InterPro" id="IPR000866">
    <property type="entry name" value="AhpC/TSA"/>
</dbReference>
<evidence type="ECO:0000259" key="3">
    <source>
        <dbReference type="PROSITE" id="PS51352"/>
    </source>
</evidence>
<dbReference type="OrthoDB" id="9788721at2"/>
<sequence precursor="true">MNSLRCLAFIFAFALPLIGVADEPASEATTLTKTSMQLNFDLADLNGHVHALGQNDQQVARVFVFVSTTCPISNSHTKTLNELATSLPAGVKLFGVVSDPFVTRQATAKHFEEFAAQFPVLFDSSGLLADVLKPSHVPEAFVLDRDGRLAYRGAIDNAYESIGRRRTNVEKQFLRDAMQSVSQRLPVEISKTKPVGCHFPKRRGSTKTGKVTYTRNIAPLIQSRCQNCHRPGQVAPFALTNYQEAAAHAEMLVEVTQRRIMPPWIPGPSHQRRFVGERWLSDQELALLKDWVAADCPEGDPDDLPPSPQFAEGWQLGTPDLVVRMRQAFTVPADGPDLLQNFVLPIDIPEDKLVAAVEFHPGNKRVVHHAVLFLDDKGQARKLDNATPEPGYGNFGGPGFSPSGALGGWSVGNTARRLPNDMGRYLKKGSDLVVQVHYHPTGKEESDQSEIGLYFVDKPVAESLQQPAKLVGSIWMANYEMDIPAGDAAYSRSTTYTLPNDVILVGVVPHMHLLGKSMKVTATPPAQATQMLIDVAEWNYNWQDEYYYERPFSLPAGTVLKVEAVFDNSANNPSNPSSPPRRVTWGDETTDEMLFCFFLITANKTEDLIHTIYDNLGHDMRQPRSEVSDSP</sequence>
<keyword evidence="2" id="KW-0732">Signal</keyword>
<dbReference type="InterPro" id="IPR047262">
    <property type="entry name" value="PRX-like1"/>
</dbReference>
<dbReference type="Proteomes" id="UP000187735">
    <property type="component" value="Chromosome"/>
</dbReference>
<accession>A0A1P8WET3</accession>
<proteinExistence type="predicted"/>
<protein>
    <recommendedName>
        <fullName evidence="3">Thioredoxin domain-containing protein</fullName>
    </recommendedName>
</protein>
<dbReference type="GO" id="GO:0016209">
    <property type="term" value="F:antioxidant activity"/>
    <property type="evidence" value="ECO:0007669"/>
    <property type="project" value="InterPro"/>
</dbReference>
<dbReference type="SUPFAM" id="SSF52833">
    <property type="entry name" value="Thioredoxin-like"/>
    <property type="match status" value="1"/>
</dbReference>
<reference evidence="4 5" key="1">
    <citation type="journal article" date="2016" name="Front. Microbiol.">
        <title>Fuerstia marisgermanicae gen. nov., sp. nov., an Unusual Member of the Phylum Planctomycetes from the German Wadden Sea.</title>
        <authorList>
            <person name="Kohn T."/>
            <person name="Heuer A."/>
            <person name="Jogler M."/>
            <person name="Vollmers J."/>
            <person name="Boedeker C."/>
            <person name="Bunk B."/>
            <person name="Rast P."/>
            <person name="Borchert D."/>
            <person name="Glockner I."/>
            <person name="Freese H.M."/>
            <person name="Klenk H.P."/>
            <person name="Overmann J."/>
            <person name="Kaster A.K."/>
            <person name="Rohde M."/>
            <person name="Wiegand S."/>
            <person name="Jogler C."/>
        </authorList>
    </citation>
    <scope>NUCLEOTIDE SEQUENCE [LARGE SCALE GENOMIC DNA]</scope>
    <source>
        <strain evidence="4 5">NH11</strain>
    </source>
</reference>
<dbReference type="Gene3D" id="3.40.30.10">
    <property type="entry name" value="Glutaredoxin"/>
    <property type="match status" value="1"/>
</dbReference>
<dbReference type="STRING" id="1891926.Fuma_02183"/>
<dbReference type="Gene3D" id="2.60.120.230">
    <property type="match status" value="1"/>
</dbReference>
<dbReference type="GO" id="GO:0005507">
    <property type="term" value="F:copper ion binding"/>
    <property type="evidence" value="ECO:0007669"/>
    <property type="project" value="InterPro"/>
</dbReference>
<dbReference type="PANTHER" id="PTHR43640:SF1">
    <property type="entry name" value="THIOREDOXIN-DEPENDENT PEROXIREDOXIN"/>
    <property type="match status" value="1"/>
</dbReference>
<dbReference type="Pfam" id="PF00578">
    <property type="entry name" value="AhpC-TSA"/>
    <property type="match status" value="1"/>
</dbReference>
<dbReference type="InterPro" id="IPR036249">
    <property type="entry name" value="Thioredoxin-like_sf"/>
</dbReference>
<keyword evidence="5" id="KW-1185">Reference proteome</keyword>
<dbReference type="InterPro" id="IPR036939">
    <property type="entry name" value="Cu2_ascorb_mOase_N_sf"/>
</dbReference>
<dbReference type="InterPro" id="IPR013766">
    <property type="entry name" value="Thioredoxin_domain"/>
</dbReference>
<dbReference type="RefSeq" id="WP_077024174.1">
    <property type="nucleotide sequence ID" value="NZ_CP017641.1"/>
</dbReference>
<feature type="chain" id="PRO_5012636856" description="Thioredoxin domain-containing protein" evidence="2">
    <location>
        <begin position="22"/>
        <end position="631"/>
    </location>
</feature>
<name>A0A1P8WET3_9PLAN</name>
<dbReference type="InterPro" id="IPR008977">
    <property type="entry name" value="PHM/PNGase_F_dom_sf"/>
</dbReference>
<evidence type="ECO:0000313" key="4">
    <source>
        <dbReference type="EMBL" id="APZ92572.1"/>
    </source>
</evidence>
<evidence type="ECO:0000256" key="2">
    <source>
        <dbReference type="SAM" id="SignalP"/>
    </source>
</evidence>
<dbReference type="PANTHER" id="PTHR43640">
    <property type="entry name" value="OS07G0260300 PROTEIN"/>
    <property type="match status" value="1"/>
</dbReference>
<dbReference type="GO" id="GO:0016715">
    <property type="term" value="F:oxidoreductase activity, acting on paired donors, with incorporation or reduction of molecular oxygen, reduced ascorbate as one donor, and incorporation of one atom of oxygen"/>
    <property type="evidence" value="ECO:0007669"/>
    <property type="project" value="InterPro"/>
</dbReference>
<dbReference type="AlphaFoldDB" id="A0A1P8WET3"/>
<feature type="signal peptide" evidence="2">
    <location>
        <begin position="1"/>
        <end position="21"/>
    </location>
</feature>
<dbReference type="SUPFAM" id="SSF49742">
    <property type="entry name" value="PHM/PNGase F"/>
    <property type="match status" value="2"/>
</dbReference>
<gene>
    <name evidence="4" type="ORF">Fuma_02183</name>
</gene>
<dbReference type="InterPro" id="IPR014784">
    <property type="entry name" value="Cu2_ascorb_mOase-like_C"/>
</dbReference>
<evidence type="ECO:0000313" key="5">
    <source>
        <dbReference type="Proteomes" id="UP000187735"/>
    </source>
</evidence>
<dbReference type="KEGG" id="fmr:Fuma_02183"/>
<evidence type="ECO:0000256" key="1">
    <source>
        <dbReference type="ARBA" id="ARBA00023157"/>
    </source>
</evidence>
<organism evidence="4 5">
    <name type="scientific">Fuerstiella marisgermanici</name>
    <dbReference type="NCBI Taxonomy" id="1891926"/>
    <lineage>
        <taxon>Bacteria</taxon>
        <taxon>Pseudomonadati</taxon>
        <taxon>Planctomycetota</taxon>
        <taxon>Planctomycetia</taxon>
        <taxon>Planctomycetales</taxon>
        <taxon>Planctomycetaceae</taxon>
        <taxon>Fuerstiella</taxon>
    </lineage>
</organism>
<dbReference type="EMBL" id="CP017641">
    <property type="protein sequence ID" value="APZ92572.1"/>
    <property type="molecule type" value="Genomic_DNA"/>
</dbReference>